<organism evidence="2 3">
    <name type="scientific">Rubrivirga marina</name>
    <dbReference type="NCBI Taxonomy" id="1196024"/>
    <lineage>
        <taxon>Bacteria</taxon>
        <taxon>Pseudomonadati</taxon>
        <taxon>Rhodothermota</taxon>
        <taxon>Rhodothermia</taxon>
        <taxon>Rhodothermales</taxon>
        <taxon>Rubricoccaceae</taxon>
        <taxon>Rubrivirga</taxon>
    </lineage>
</organism>
<feature type="region of interest" description="Disordered" evidence="1">
    <location>
        <begin position="30"/>
        <end position="50"/>
    </location>
</feature>
<keyword evidence="3" id="KW-1185">Reference proteome</keyword>
<sequence>MGRGVRCGRAAAHVMARLVRWFDRGRAEGASGLASAPRWGPMPAAKADGRATGGVSECRLALAVEGVGEGPDPAGVRRQGRRLTCRLGPRVDNVPRRRGDARGKDVSHHVR</sequence>
<comment type="caution">
    <text evidence="2">The sequence shown here is derived from an EMBL/GenBank/DDBJ whole genome shotgun (WGS) entry which is preliminary data.</text>
</comment>
<reference evidence="2 3" key="1">
    <citation type="submission" date="2016-11" db="EMBL/GenBank/DDBJ databases">
        <title>Study of marine rhodopsin-containing bacteria.</title>
        <authorList>
            <person name="Yoshizawa S."/>
            <person name="Kumagai Y."/>
            <person name="Kogure K."/>
        </authorList>
    </citation>
    <scope>NUCLEOTIDE SEQUENCE [LARGE SCALE GENOMIC DNA]</scope>
    <source>
        <strain evidence="2 3">SAORIC-28</strain>
    </source>
</reference>
<dbReference type="EMBL" id="MQWD01000001">
    <property type="protein sequence ID" value="PAP77224.1"/>
    <property type="molecule type" value="Genomic_DNA"/>
</dbReference>
<evidence type="ECO:0000256" key="1">
    <source>
        <dbReference type="SAM" id="MobiDB-lite"/>
    </source>
</evidence>
<feature type="region of interest" description="Disordered" evidence="1">
    <location>
        <begin position="87"/>
        <end position="111"/>
    </location>
</feature>
<dbReference type="Proteomes" id="UP000216339">
    <property type="component" value="Unassembled WGS sequence"/>
</dbReference>
<protein>
    <submittedName>
        <fullName evidence="2">Uncharacterized protein</fullName>
    </submittedName>
</protein>
<evidence type="ECO:0000313" key="3">
    <source>
        <dbReference type="Proteomes" id="UP000216339"/>
    </source>
</evidence>
<gene>
    <name evidence="2" type="ORF">BSZ37_12665</name>
</gene>
<proteinExistence type="predicted"/>
<name>A0A271J2E5_9BACT</name>
<evidence type="ECO:0000313" key="2">
    <source>
        <dbReference type="EMBL" id="PAP77224.1"/>
    </source>
</evidence>
<accession>A0A271J2E5</accession>
<feature type="compositionally biased region" description="Basic and acidic residues" evidence="1">
    <location>
        <begin position="93"/>
        <end position="111"/>
    </location>
</feature>
<dbReference type="AlphaFoldDB" id="A0A271J2E5"/>